<dbReference type="HOGENOM" id="CLU_1696778_0_0_1"/>
<evidence type="ECO:0000256" key="1">
    <source>
        <dbReference type="SAM" id="MobiDB-lite"/>
    </source>
</evidence>
<reference evidence="2 3" key="1">
    <citation type="submission" date="2014-02" db="EMBL/GenBank/DDBJ databases">
        <title>The Genome Sequence of Trichophyton rubrum (morphotype soudanense) CBS 452.61.</title>
        <authorList>
            <consortium name="The Broad Institute Genomics Platform"/>
            <person name="Cuomo C.A."/>
            <person name="White T.C."/>
            <person name="Graser Y."/>
            <person name="Martinez-Rossi N."/>
            <person name="Heitman J."/>
            <person name="Young S.K."/>
            <person name="Zeng Q."/>
            <person name="Gargeya S."/>
            <person name="Abouelleil A."/>
            <person name="Alvarado L."/>
            <person name="Chapman S.B."/>
            <person name="Gainer-Dewar J."/>
            <person name="Goldberg J."/>
            <person name="Griggs A."/>
            <person name="Gujja S."/>
            <person name="Hansen M."/>
            <person name="Howarth C."/>
            <person name="Imamovic A."/>
            <person name="Larimer J."/>
            <person name="Martinez D."/>
            <person name="Murphy C."/>
            <person name="Pearson M.D."/>
            <person name="Persinoti G."/>
            <person name="Poon T."/>
            <person name="Priest M."/>
            <person name="Roberts A.D."/>
            <person name="Saif S."/>
            <person name="Shea T.D."/>
            <person name="Sykes S.N."/>
            <person name="Wortman J."/>
            <person name="Nusbaum C."/>
            <person name="Birren B."/>
        </authorList>
    </citation>
    <scope>NUCLEOTIDE SEQUENCE [LARGE SCALE GENOMIC DNA]</scope>
    <source>
        <strain evidence="2 3">CBS 452.61</strain>
    </source>
</reference>
<dbReference type="Proteomes" id="UP000023623">
    <property type="component" value="Unassembled WGS sequence"/>
</dbReference>
<gene>
    <name evidence="2" type="ORF">H105_06859</name>
</gene>
<accession>A0A022XKT7</accession>
<evidence type="ECO:0000313" key="2">
    <source>
        <dbReference type="EMBL" id="EZF70943.1"/>
    </source>
</evidence>
<proteinExistence type="predicted"/>
<feature type="region of interest" description="Disordered" evidence="1">
    <location>
        <begin position="119"/>
        <end position="155"/>
    </location>
</feature>
<protein>
    <submittedName>
        <fullName evidence="2">Uncharacterized protein</fullName>
    </submittedName>
</protein>
<dbReference type="EMBL" id="KK208904">
    <property type="protein sequence ID" value="EZF70943.1"/>
    <property type="molecule type" value="Genomic_DNA"/>
</dbReference>
<evidence type="ECO:0000313" key="3">
    <source>
        <dbReference type="Proteomes" id="UP000023623"/>
    </source>
</evidence>
<dbReference type="AlphaFoldDB" id="A0A022XKT7"/>
<sequence length="155" mass="16848">MNVLHCDQARFRARPLLVRQGYIVIVYWSKCPSLPGQKEVSLCERLLSGVQGGRTSSIVMDPTYSAVAAQLCLQDLQAFLVLLSSPIRSGEGSLLALSTIVISNLCSNVIALGIQASGHTTNQPMQEGPSPPPRRDRRPGAIQRRGRAWMPVVTP</sequence>
<name>A0A022XKT7_TRISD</name>
<keyword evidence="3" id="KW-1185">Reference proteome</keyword>
<organism evidence="2 3">
    <name type="scientific">Trichophyton soudanense CBS 452.61</name>
    <dbReference type="NCBI Taxonomy" id="1215331"/>
    <lineage>
        <taxon>Eukaryota</taxon>
        <taxon>Fungi</taxon>
        <taxon>Dikarya</taxon>
        <taxon>Ascomycota</taxon>
        <taxon>Pezizomycotina</taxon>
        <taxon>Eurotiomycetes</taxon>
        <taxon>Eurotiomycetidae</taxon>
        <taxon>Onygenales</taxon>
        <taxon>Arthrodermataceae</taxon>
        <taxon>Trichophyton</taxon>
    </lineage>
</organism>